<evidence type="ECO:0000313" key="2">
    <source>
        <dbReference type="EMBL" id="CAG8791527.1"/>
    </source>
</evidence>
<evidence type="ECO:0000313" key="3">
    <source>
        <dbReference type="Proteomes" id="UP000789405"/>
    </source>
</evidence>
<reference evidence="2" key="1">
    <citation type="submission" date="2021-06" db="EMBL/GenBank/DDBJ databases">
        <authorList>
            <person name="Kallberg Y."/>
            <person name="Tangrot J."/>
            <person name="Rosling A."/>
        </authorList>
    </citation>
    <scope>NUCLEOTIDE SEQUENCE</scope>
    <source>
        <strain evidence="2">MA453B</strain>
    </source>
</reference>
<name>A0A9N9P501_9GLOM</name>
<dbReference type="EMBL" id="CAJVPY010027684">
    <property type="protein sequence ID" value="CAG8791527.1"/>
    <property type="molecule type" value="Genomic_DNA"/>
</dbReference>
<evidence type="ECO:0000256" key="1">
    <source>
        <dbReference type="SAM" id="Phobius"/>
    </source>
</evidence>
<proteinExistence type="predicted"/>
<keyword evidence="1" id="KW-0472">Membrane</keyword>
<comment type="caution">
    <text evidence="2">The sequence shown here is derived from an EMBL/GenBank/DDBJ whole genome shotgun (WGS) entry which is preliminary data.</text>
</comment>
<gene>
    <name evidence="2" type="ORF">DERYTH_LOCUS21530</name>
</gene>
<sequence length="123" mass="13659">MNKIEVKAFYEELATFEGGISNMSISIQNVTAKYLQKRQQALHYYSITYYSNGNIPYTTITITEAVTSQKRQPQLRLQPNNLYPSDVEYVVLGTICSAIVGTLGGIALSFGINKRPTPISDST</sequence>
<feature type="transmembrane region" description="Helical" evidence="1">
    <location>
        <begin position="89"/>
        <end position="112"/>
    </location>
</feature>
<dbReference type="Proteomes" id="UP000789405">
    <property type="component" value="Unassembled WGS sequence"/>
</dbReference>
<protein>
    <submittedName>
        <fullName evidence="2">7308_t:CDS:1</fullName>
    </submittedName>
</protein>
<keyword evidence="1" id="KW-1133">Transmembrane helix</keyword>
<keyword evidence="3" id="KW-1185">Reference proteome</keyword>
<keyword evidence="1" id="KW-0812">Transmembrane</keyword>
<organism evidence="2 3">
    <name type="scientific">Dentiscutata erythropus</name>
    <dbReference type="NCBI Taxonomy" id="1348616"/>
    <lineage>
        <taxon>Eukaryota</taxon>
        <taxon>Fungi</taxon>
        <taxon>Fungi incertae sedis</taxon>
        <taxon>Mucoromycota</taxon>
        <taxon>Glomeromycotina</taxon>
        <taxon>Glomeromycetes</taxon>
        <taxon>Diversisporales</taxon>
        <taxon>Gigasporaceae</taxon>
        <taxon>Dentiscutata</taxon>
    </lineage>
</organism>
<accession>A0A9N9P501</accession>
<dbReference type="AlphaFoldDB" id="A0A9N9P501"/>